<dbReference type="RefSeq" id="WP_090827348.1">
    <property type="nucleotide sequence ID" value="NZ_FOBH01000002.1"/>
</dbReference>
<dbReference type="AlphaFoldDB" id="A0A1H7IRJ4"/>
<proteinExistence type="predicted"/>
<dbReference type="OrthoDB" id="8556612at2"/>
<keyword evidence="3" id="KW-1185">Reference proteome</keyword>
<evidence type="ECO:0000313" key="3">
    <source>
        <dbReference type="Proteomes" id="UP000198620"/>
    </source>
</evidence>
<evidence type="ECO:0008006" key="4">
    <source>
        <dbReference type="Google" id="ProtNLM"/>
    </source>
</evidence>
<feature type="compositionally biased region" description="Low complexity" evidence="1">
    <location>
        <begin position="342"/>
        <end position="354"/>
    </location>
</feature>
<evidence type="ECO:0000313" key="2">
    <source>
        <dbReference type="EMBL" id="SEK65056.1"/>
    </source>
</evidence>
<organism evidence="2 3">
    <name type="scientific">Nitrosovibrio tenuis</name>
    <dbReference type="NCBI Taxonomy" id="1233"/>
    <lineage>
        <taxon>Bacteria</taxon>
        <taxon>Pseudomonadati</taxon>
        <taxon>Pseudomonadota</taxon>
        <taxon>Betaproteobacteria</taxon>
        <taxon>Nitrosomonadales</taxon>
        <taxon>Nitrosomonadaceae</taxon>
        <taxon>Nitrosovibrio</taxon>
    </lineage>
</organism>
<dbReference type="EMBL" id="FOBH01000002">
    <property type="protein sequence ID" value="SEK65056.1"/>
    <property type="molecule type" value="Genomic_DNA"/>
</dbReference>
<evidence type="ECO:0000256" key="1">
    <source>
        <dbReference type="SAM" id="MobiDB-lite"/>
    </source>
</evidence>
<reference evidence="2 3" key="1">
    <citation type="submission" date="2016-10" db="EMBL/GenBank/DDBJ databases">
        <authorList>
            <person name="de Groot N.N."/>
        </authorList>
    </citation>
    <scope>NUCLEOTIDE SEQUENCE [LARGE SCALE GENOMIC DNA]</scope>
    <source>
        <strain evidence="2 3">Nv1</strain>
    </source>
</reference>
<dbReference type="SUPFAM" id="SSF58100">
    <property type="entry name" value="Bacterial hemolysins"/>
    <property type="match status" value="1"/>
</dbReference>
<protein>
    <recommendedName>
        <fullName evidence="4">Haemolytic enterotoxin (HBL)</fullName>
    </recommendedName>
</protein>
<feature type="region of interest" description="Disordered" evidence="1">
    <location>
        <begin position="341"/>
        <end position="360"/>
    </location>
</feature>
<name>A0A1H7IRJ4_9PROT</name>
<gene>
    <name evidence="2" type="ORF">SAMN05216387_102275</name>
</gene>
<dbReference type="Proteomes" id="UP000198620">
    <property type="component" value="Unassembled WGS sequence"/>
</dbReference>
<accession>A0A1H7IRJ4</accession>
<sequence length="360" mass="38823">MLNPNVNTTTDQLAQAYSTIRQVDAFAFASMNTLVGKLNPDSDWLPTVRQRIELLSEAGEQWQLKKSDIWAPILTQFNNYATLFSGFAQVSSSVGNDKEAWMEILNTMNGSLATGKNITRAAQGQFTLQINNLNNIRQVLDSSIATAWSSLASEEQAMIDLAAQITSLQDQLNGLEGSLSSAEISAGKSFIQSSVTISYTLVSTAGVEVPYLAIAGLLYTVGKMAFDLIVTDKEIDQTIGKIVQLRINMSQDAQAAAMSKAIIQLIDNFDKSLLAVNNQLPPIAAMWENEQTKVQQIINAINAGAAPKQIIDLVSMPSAAASWTQLSDFCGKLSQLTTGGKPVTVTTSQPTTATLRRSHG</sequence>
<dbReference type="STRING" id="1233.SAMN05216387_102275"/>
<dbReference type="Gene3D" id="1.20.1170.10">
    <property type="match status" value="1"/>
</dbReference>